<name>A0A4V2XXB6_9ACTN</name>
<dbReference type="GO" id="GO:0005524">
    <property type="term" value="F:ATP binding"/>
    <property type="evidence" value="ECO:0007669"/>
    <property type="project" value="UniProtKB-KW"/>
</dbReference>
<comment type="caution">
    <text evidence="7">The sequence shown here is derived from an EMBL/GenBank/DDBJ whole genome shotgun (WGS) entry which is preliminary data.</text>
</comment>
<organism evidence="7 8">
    <name type="scientific">Jiangella ureilytica</name>
    <dbReference type="NCBI Taxonomy" id="2530374"/>
    <lineage>
        <taxon>Bacteria</taxon>
        <taxon>Bacillati</taxon>
        <taxon>Actinomycetota</taxon>
        <taxon>Actinomycetes</taxon>
        <taxon>Jiangellales</taxon>
        <taxon>Jiangellaceae</taxon>
        <taxon>Jiangella</taxon>
    </lineage>
</organism>
<proteinExistence type="predicted"/>
<dbReference type="PANTHER" id="PTHR42711:SF1">
    <property type="entry name" value="ABC-TRANSPORT PROTEIN, ATP-BINDING COMPONENT"/>
    <property type="match status" value="1"/>
</dbReference>
<dbReference type="EMBL" id="SMKL01000015">
    <property type="protein sequence ID" value="TDC52445.1"/>
    <property type="molecule type" value="Genomic_DNA"/>
</dbReference>
<dbReference type="SMART" id="SM00382">
    <property type="entry name" value="AAA"/>
    <property type="match status" value="1"/>
</dbReference>
<dbReference type="OrthoDB" id="9804819at2"/>
<sequence>MTETIVELRDLRREFVVRRPAPQLGSVRRLPLAGRLRRTRTVVAAVDGLSFDLAEGAAVGYIGANGAGKSTTIKMLTGILVPTAGTVRTCGLDPVRRRRELARQIGVVFGQRSQLWWDLPLAESFRALAAIHRLPDATWPARRDELADRLDLGGFLATPVRQLSLGQRIRGEIAAALLHAPRLLILDEPTIGLDVLSKERLRVFLSEQRALHGTTLLLTTHDMDDVQRLTDRILVVDHGRLVYDGTLPELAGRVGAERVMVVDLVEPVPSLGPIHGTRSVAVESDGLRHRLAFTPERTTAGAILEAVGRRGQVRDLAIEEPDVEDVVRRLYLAQSPRVSGDPAAPPRPPLPA</sequence>
<evidence type="ECO:0000256" key="2">
    <source>
        <dbReference type="ARBA" id="ARBA00022448"/>
    </source>
</evidence>
<keyword evidence="5" id="KW-0046">Antibiotic resistance</keyword>
<evidence type="ECO:0000256" key="4">
    <source>
        <dbReference type="ARBA" id="ARBA00022840"/>
    </source>
</evidence>
<dbReference type="InterPro" id="IPR027417">
    <property type="entry name" value="P-loop_NTPase"/>
</dbReference>
<evidence type="ECO:0000313" key="7">
    <source>
        <dbReference type="EMBL" id="TDC52445.1"/>
    </source>
</evidence>
<dbReference type="InterPro" id="IPR003593">
    <property type="entry name" value="AAA+_ATPase"/>
</dbReference>
<protein>
    <submittedName>
        <fullName evidence="7">ATP-binding cassette domain-containing protein</fullName>
    </submittedName>
</protein>
<keyword evidence="3" id="KW-0547">Nucleotide-binding</keyword>
<dbReference type="GO" id="GO:0016887">
    <property type="term" value="F:ATP hydrolysis activity"/>
    <property type="evidence" value="ECO:0007669"/>
    <property type="project" value="InterPro"/>
</dbReference>
<keyword evidence="4 7" id="KW-0067">ATP-binding</keyword>
<dbReference type="AlphaFoldDB" id="A0A4V2XXB6"/>
<dbReference type="Gene3D" id="3.40.50.300">
    <property type="entry name" value="P-loop containing nucleotide triphosphate hydrolases"/>
    <property type="match status" value="1"/>
</dbReference>
<evidence type="ECO:0000313" key="8">
    <source>
        <dbReference type="Proteomes" id="UP000295621"/>
    </source>
</evidence>
<keyword evidence="2" id="KW-0813">Transport</keyword>
<comment type="subcellular location">
    <subcellularLocation>
        <location evidence="1">Cell membrane</location>
        <topology evidence="1">Peripheral membrane protein</topology>
    </subcellularLocation>
</comment>
<dbReference type="GO" id="GO:0046677">
    <property type="term" value="P:response to antibiotic"/>
    <property type="evidence" value="ECO:0007669"/>
    <property type="project" value="UniProtKB-KW"/>
</dbReference>
<dbReference type="InterPro" id="IPR003439">
    <property type="entry name" value="ABC_transporter-like_ATP-bd"/>
</dbReference>
<dbReference type="InterPro" id="IPR050763">
    <property type="entry name" value="ABC_transporter_ATP-binding"/>
</dbReference>
<keyword evidence="8" id="KW-1185">Reference proteome</keyword>
<evidence type="ECO:0000256" key="5">
    <source>
        <dbReference type="ARBA" id="ARBA00023251"/>
    </source>
</evidence>
<feature type="domain" description="ABC transporter" evidence="6">
    <location>
        <begin position="27"/>
        <end position="263"/>
    </location>
</feature>
<dbReference type="SUPFAM" id="SSF52540">
    <property type="entry name" value="P-loop containing nucleoside triphosphate hydrolases"/>
    <property type="match status" value="1"/>
</dbReference>
<dbReference type="PROSITE" id="PS50893">
    <property type="entry name" value="ABC_TRANSPORTER_2"/>
    <property type="match status" value="1"/>
</dbReference>
<evidence type="ECO:0000256" key="1">
    <source>
        <dbReference type="ARBA" id="ARBA00004202"/>
    </source>
</evidence>
<dbReference type="GO" id="GO:0005886">
    <property type="term" value="C:plasma membrane"/>
    <property type="evidence" value="ECO:0007669"/>
    <property type="project" value="UniProtKB-SubCell"/>
</dbReference>
<dbReference type="Proteomes" id="UP000295621">
    <property type="component" value="Unassembled WGS sequence"/>
</dbReference>
<accession>A0A4V2XXB6</accession>
<dbReference type="PANTHER" id="PTHR42711">
    <property type="entry name" value="ABC TRANSPORTER ATP-BINDING PROTEIN"/>
    <property type="match status" value="1"/>
</dbReference>
<evidence type="ECO:0000256" key="3">
    <source>
        <dbReference type="ARBA" id="ARBA00022741"/>
    </source>
</evidence>
<gene>
    <name evidence="7" type="ORF">E1212_09025</name>
</gene>
<dbReference type="Pfam" id="PF00005">
    <property type="entry name" value="ABC_tran"/>
    <property type="match status" value="1"/>
</dbReference>
<dbReference type="RefSeq" id="WP_131981471.1">
    <property type="nucleotide sequence ID" value="NZ_SMKL01000015.1"/>
</dbReference>
<evidence type="ECO:0000259" key="6">
    <source>
        <dbReference type="PROSITE" id="PS50893"/>
    </source>
</evidence>
<reference evidence="7 8" key="1">
    <citation type="submission" date="2019-02" db="EMBL/GenBank/DDBJ databases">
        <title>Draft genome sequences of novel Actinobacteria.</title>
        <authorList>
            <person name="Sahin N."/>
            <person name="Ay H."/>
            <person name="Saygin H."/>
        </authorList>
    </citation>
    <scope>NUCLEOTIDE SEQUENCE [LARGE SCALE GENOMIC DNA]</scope>
    <source>
        <strain evidence="7 8">KC603</strain>
    </source>
</reference>